<gene>
    <name evidence="10" type="ordered locus">Fluta_0874</name>
</gene>
<dbReference type="SUPFAM" id="SSF161111">
    <property type="entry name" value="Cation efflux protein transmembrane domain-like"/>
    <property type="match status" value="1"/>
</dbReference>
<dbReference type="EMBL" id="CP002542">
    <property type="protein sequence ID" value="AEA42875.1"/>
    <property type="molecule type" value="Genomic_DNA"/>
</dbReference>
<feature type="domain" description="Cation efflux protein cytoplasmic" evidence="9">
    <location>
        <begin position="213"/>
        <end position="288"/>
    </location>
</feature>
<keyword evidence="4 7" id="KW-0812">Transmembrane</keyword>
<feature type="transmembrane region" description="Helical" evidence="7">
    <location>
        <begin position="114"/>
        <end position="133"/>
    </location>
</feature>
<feature type="transmembrane region" description="Helical" evidence="7">
    <location>
        <begin position="80"/>
        <end position="102"/>
    </location>
</feature>
<dbReference type="PANTHER" id="PTHR43840">
    <property type="entry name" value="MITOCHONDRIAL METAL TRANSPORTER 1-RELATED"/>
    <property type="match status" value="1"/>
</dbReference>
<evidence type="ECO:0000256" key="6">
    <source>
        <dbReference type="ARBA" id="ARBA00023136"/>
    </source>
</evidence>
<dbReference type="KEGG" id="fte:Fluta_0874"/>
<dbReference type="Gene3D" id="1.20.1510.10">
    <property type="entry name" value="Cation efflux protein transmembrane domain"/>
    <property type="match status" value="1"/>
</dbReference>
<dbReference type="Pfam" id="PF01545">
    <property type="entry name" value="Cation_efflux"/>
    <property type="match status" value="1"/>
</dbReference>
<dbReference type="STRING" id="755732.Fluta_0874"/>
<comment type="subcellular location">
    <subcellularLocation>
        <location evidence="1">Membrane</location>
        <topology evidence="1">Multi-pass membrane protein</topology>
    </subcellularLocation>
</comment>
<evidence type="ECO:0000256" key="7">
    <source>
        <dbReference type="SAM" id="Phobius"/>
    </source>
</evidence>
<keyword evidence="3" id="KW-0813">Transport</keyword>
<name>F2IJI7_FLUTR</name>
<evidence type="ECO:0000256" key="3">
    <source>
        <dbReference type="ARBA" id="ARBA00022448"/>
    </source>
</evidence>
<feature type="transmembrane region" description="Helical" evidence="7">
    <location>
        <begin position="38"/>
        <end position="59"/>
    </location>
</feature>
<evidence type="ECO:0000256" key="1">
    <source>
        <dbReference type="ARBA" id="ARBA00004141"/>
    </source>
</evidence>
<reference evidence="11" key="2">
    <citation type="submission" date="2011-02" db="EMBL/GenBank/DDBJ databases">
        <title>The complete genome of Fluviicola taffensis DSM 16823.</title>
        <authorList>
            <consortium name="US DOE Joint Genome Institute (JGI-PGF)"/>
            <person name="Lucas S."/>
            <person name="Copeland A."/>
            <person name="Lapidus A."/>
            <person name="Bruce D."/>
            <person name="Goodwin L."/>
            <person name="Pitluck S."/>
            <person name="Kyrpides N."/>
            <person name="Mavromatis K."/>
            <person name="Ivanova N."/>
            <person name="Mikhailova N."/>
            <person name="Pagani I."/>
            <person name="Chertkov O."/>
            <person name="Detter J.C."/>
            <person name="Han C."/>
            <person name="Tapia R."/>
            <person name="Land M."/>
            <person name="Hauser L."/>
            <person name="Markowitz V."/>
            <person name="Cheng J.-F."/>
            <person name="Hugenholtz P."/>
            <person name="Woyke T."/>
            <person name="Wu D."/>
            <person name="Tindall B."/>
            <person name="Pomrenke H.G."/>
            <person name="Brambilla E."/>
            <person name="Klenk H.-P."/>
            <person name="Eisen J.A."/>
        </authorList>
    </citation>
    <scope>NUCLEOTIDE SEQUENCE [LARGE SCALE GENOMIC DNA]</scope>
    <source>
        <strain evidence="11">DSM 16823 / RW262 / RW262</strain>
    </source>
</reference>
<keyword evidence="11" id="KW-1185">Reference proteome</keyword>
<accession>F2IJI7</accession>
<dbReference type="InterPro" id="IPR050291">
    <property type="entry name" value="CDF_Transporter"/>
</dbReference>
<evidence type="ECO:0000256" key="2">
    <source>
        <dbReference type="ARBA" id="ARBA00008114"/>
    </source>
</evidence>
<evidence type="ECO:0000256" key="5">
    <source>
        <dbReference type="ARBA" id="ARBA00022989"/>
    </source>
</evidence>
<dbReference type="InterPro" id="IPR036837">
    <property type="entry name" value="Cation_efflux_CTD_sf"/>
</dbReference>
<dbReference type="InterPro" id="IPR058533">
    <property type="entry name" value="Cation_efflux_TM"/>
</dbReference>
<dbReference type="GO" id="GO:0016020">
    <property type="term" value="C:membrane"/>
    <property type="evidence" value="ECO:0007669"/>
    <property type="project" value="UniProtKB-SubCell"/>
</dbReference>
<dbReference type="RefSeq" id="WP_013685647.1">
    <property type="nucleotide sequence ID" value="NC_015321.1"/>
</dbReference>
<evidence type="ECO:0000313" key="10">
    <source>
        <dbReference type="EMBL" id="AEA42875.1"/>
    </source>
</evidence>
<dbReference type="Proteomes" id="UP000007463">
    <property type="component" value="Chromosome"/>
</dbReference>
<evidence type="ECO:0000313" key="11">
    <source>
        <dbReference type="Proteomes" id="UP000007463"/>
    </source>
</evidence>
<dbReference type="HOGENOM" id="CLU_013430_3_6_10"/>
<evidence type="ECO:0000259" key="9">
    <source>
        <dbReference type="Pfam" id="PF16916"/>
    </source>
</evidence>
<dbReference type="Pfam" id="PF16916">
    <property type="entry name" value="ZT_dimer"/>
    <property type="match status" value="1"/>
</dbReference>
<evidence type="ECO:0000259" key="8">
    <source>
        <dbReference type="Pfam" id="PF01545"/>
    </source>
</evidence>
<dbReference type="AlphaFoldDB" id="F2IJI7"/>
<dbReference type="SUPFAM" id="SSF160240">
    <property type="entry name" value="Cation efflux protein cytoplasmic domain-like"/>
    <property type="match status" value="1"/>
</dbReference>
<dbReference type="InterPro" id="IPR027469">
    <property type="entry name" value="Cation_efflux_TMD_sf"/>
</dbReference>
<keyword evidence="5 7" id="KW-1133">Transmembrane helix</keyword>
<dbReference type="Gene3D" id="3.30.70.1350">
    <property type="entry name" value="Cation efflux protein, cytoplasmic domain"/>
    <property type="match status" value="1"/>
</dbReference>
<dbReference type="InterPro" id="IPR002524">
    <property type="entry name" value="Cation_efflux"/>
</dbReference>
<proteinExistence type="inferred from homology"/>
<dbReference type="GO" id="GO:0008324">
    <property type="term" value="F:monoatomic cation transmembrane transporter activity"/>
    <property type="evidence" value="ECO:0007669"/>
    <property type="project" value="InterPro"/>
</dbReference>
<comment type="similarity">
    <text evidence="2">Belongs to the cation diffusion facilitator (CDF) transporter (TC 2.A.4) family.</text>
</comment>
<evidence type="ECO:0000256" key="4">
    <source>
        <dbReference type="ARBA" id="ARBA00022692"/>
    </source>
</evidence>
<dbReference type="NCBIfam" id="TIGR01297">
    <property type="entry name" value="CDF"/>
    <property type="match status" value="1"/>
</dbReference>
<sequence length="290" mass="32237">MSVNHEKAEKTAWFSLIGNFLMAIVKGLVGYFGNSYALIADAIESTGDVFASALVIVGFRYAKRPPDENHPYGHGKVEPLITFVVVGFLVASATLIIIESIYNIQTPHKAPASYTLWFIGGIIITKELFFRFVSKSSKEVGSSSLEADAWHHRSDAITSACAFVGIAIAVYMGDSWAQADDWAALVASLIILYNAYKIFRPALGEIMDEHVHDEFILIIREKSKHVAGIHDTEKCLVRKSGMRYWVDLHIHVDGNLSVHEGHTIAHNLKKHLMEELPEIEDVLVHVEPAE</sequence>
<feature type="domain" description="Cation efflux protein transmembrane" evidence="8">
    <location>
        <begin position="13"/>
        <end position="207"/>
    </location>
</feature>
<dbReference type="OrthoDB" id="9806522at2"/>
<keyword evidence="6 7" id="KW-0472">Membrane</keyword>
<organism evidence="10 11">
    <name type="scientific">Fluviicola taffensis (strain DSM 16823 / NCIMB 13979 / RW262)</name>
    <dbReference type="NCBI Taxonomy" id="755732"/>
    <lineage>
        <taxon>Bacteria</taxon>
        <taxon>Pseudomonadati</taxon>
        <taxon>Bacteroidota</taxon>
        <taxon>Flavobacteriia</taxon>
        <taxon>Flavobacteriales</taxon>
        <taxon>Crocinitomicaceae</taxon>
        <taxon>Fluviicola</taxon>
    </lineage>
</organism>
<dbReference type="eggNOG" id="COG0053">
    <property type="taxonomic scope" value="Bacteria"/>
</dbReference>
<protein>
    <submittedName>
        <fullName evidence="10">Cation diffusion facilitator family transporter</fullName>
    </submittedName>
</protein>
<dbReference type="PANTHER" id="PTHR43840:SF15">
    <property type="entry name" value="MITOCHONDRIAL METAL TRANSPORTER 1-RELATED"/>
    <property type="match status" value="1"/>
</dbReference>
<reference evidence="10 11" key="1">
    <citation type="journal article" date="2011" name="Stand. Genomic Sci.">
        <title>Complete genome sequence of the gliding freshwater bacterium Fluviicola taffensis type strain (RW262).</title>
        <authorList>
            <person name="Woyke T."/>
            <person name="Chertkov O."/>
            <person name="Lapidus A."/>
            <person name="Nolan M."/>
            <person name="Lucas S."/>
            <person name="Del Rio T.G."/>
            <person name="Tice H."/>
            <person name="Cheng J.F."/>
            <person name="Tapia R."/>
            <person name="Han C."/>
            <person name="Goodwin L."/>
            <person name="Pitluck S."/>
            <person name="Liolios K."/>
            <person name="Pagani I."/>
            <person name="Ivanova N."/>
            <person name="Huntemann M."/>
            <person name="Mavromatis K."/>
            <person name="Mikhailova N."/>
            <person name="Pati A."/>
            <person name="Chen A."/>
            <person name="Palaniappan K."/>
            <person name="Land M."/>
            <person name="Hauser L."/>
            <person name="Brambilla E.M."/>
            <person name="Rohde M."/>
            <person name="Mwirichia R."/>
            <person name="Sikorski J."/>
            <person name="Tindall B.J."/>
            <person name="Goker M."/>
            <person name="Bristow J."/>
            <person name="Eisen J.A."/>
            <person name="Markowitz V."/>
            <person name="Hugenholtz P."/>
            <person name="Klenk H.P."/>
            <person name="Kyrpides N.C."/>
        </authorList>
    </citation>
    <scope>NUCLEOTIDE SEQUENCE [LARGE SCALE GENOMIC DNA]</scope>
    <source>
        <strain evidence="11">DSM 16823 / RW262 / RW262</strain>
    </source>
</reference>
<dbReference type="FunFam" id="1.20.1510.10:FF:000006">
    <property type="entry name" value="Divalent cation efflux transporter"/>
    <property type="match status" value="1"/>
</dbReference>
<dbReference type="InterPro" id="IPR027470">
    <property type="entry name" value="Cation_efflux_CTD"/>
</dbReference>
<feature type="transmembrane region" description="Helical" evidence="7">
    <location>
        <begin position="12"/>
        <end position="32"/>
    </location>
</feature>
<feature type="transmembrane region" description="Helical" evidence="7">
    <location>
        <begin position="179"/>
        <end position="196"/>
    </location>
</feature>
<feature type="transmembrane region" description="Helical" evidence="7">
    <location>
        <begin position="154"/>
        <end position="173"/>
    </location>
</feature>